<evidence type="ECO:0000256" key="3">
    <source>
        <dbReference type="ARBA" id="ARBA00023163"/>
    </source>
</evidence>
<keyword evidence="3" id="KW-0804">Transcription</keyword>
<comment type="caution">
    <text evidence="6">The sequence shown here is derived from an EMBL/GenBank/DDBJ whole genome shotgun (WGS) entry which is preliminary data.</text>
</comment>
<dbReference type="PROSITE" id="PS50977">
    <property type="entry name" value="HTH_TETR_2"/>
    <property type="match status" value="1"/>
</dbReference>
<name>A0A7Y9FQT9_9SPHN</name>
<dbReference type="PRINTS" id="PR00455">
    <property type="entry name" value="HTHTETR"/>
</dbReference>
<keyword evidence="2 4" id="KW-0238">DNA-binding</keyword>
<dbReference type="InterPro" id="IPR001647">
    <property type="entry name" value="HTH_TetR"/>
</dbReference>
<reference evidence="6 7" key="1">
    <citation type="submission" date="2020-07" db="EMBL/GenBank/DDBJ databases">
        <authorList>
            <person name="Partida-Martinez L."/>
            <person name="Huntemann M."/>
            <person name="Clum A."/>
            <person name="Wang J."/>
            <person name="Palaniappan K."/>
            <person name="Ritter S."/>
            <person name="Chen I.-M."/>
            <person name="Stamatis D."/>
            <person name="Reddy T."/>
            <person name="O'Malley R."/>
            <person name="Daum C."/>
            <person name="Shapiro N."/>
            <person name="Ivanova N."/>
            <person name="Kyrpides N."/>
            <person name="Woyke T."/>
        </authorList>
    </citation>
    <scope>NUCLEOTIDE SEQUENCE [LARGE SCALE GENOMIC DNA]</scope>
    <source>
        <strain evidence="6 7">AS2.3</strain>
    </source>
</reference>
<dbReference type="PROSITE" id="PS01081">
    <property type="entry name" value="HTH_TETR_1"/>
    <property type="match status" value="1"/>
</dbReference>
<dbReference type="PANTHER" id="PTHR47506">
    <property type="entry name" value="TRANSCRIPTIONAL REGULATORY PROTEIN"/>
    <property type="match status" value="1"/>
</dbReference>
<dbReference type="Pfam" id="PF00440">
    <property type="entry name" value="TetR_N"/>
    <property type="match status" value="1"/>
</dbReference>
<dbReference type="Gene3D" id="1.10.357.10">
    <property type="entry name" value="Tetracycline Repressor, domain 2"/>
    <property type="match status" value="1"/>
</dbReference>
<gene>
    <name evidence="6" type="ORF">HD841_003550</name>
</gene>
<dbReference type="PANTHER" id="PTHR47506:SF7">
    <property type="entry name" value="TRANSCRIPTIONAL REGULATORY PROTEIN"/>
    <property type="match status" value="1"/>
</dbReference>
<reference evidence="6 7" key="2">
    <citation type="submission" date="2020-08" db="EMBL/GenBank/DDBJ databases">
        <title>The Agave Microbiome: Exploring the role of microbial communities in plant adaptations to desert environments.</title>
        <authorList>
            <person name="Partida-Martinez L.P."/>
        </authorList>
    </citation>
    <scope>NUCLEOTIDE SEQUENCE [LARGE SCALE GENOMIC DNA]</scope>
    <source>
        <strain evidence="6 7">AS2.3</strain>
    </source>
</reference>
<dbReference type="InterPro" id="IPR009057">
    <property type="entry name" value="Homeodomain-like_sf"/>
</dbReference>
<evidence type="ECO:0000313" key="7">
    <source>
        <dbReference type="Proteomes" id="UP000517753"/>
    </source>
</evidence>
<evidence type="ECO:0000313" key="6">
    <source>
        <dbReference type="EMBL" id="NYD91734.1"/>
    </source>
</evidence>
<evidence type="ECO:0000256" key="4">
    <source>
        <dbReference type="PROSITE-ProRule" id="PRU00335"/>
    </source>
</evidence>
<dbReference type="SUPFAM" id="SSF48498">
    <property type="entry name" value="Tetracyclin repressor-like, C-terminal domain"/>
    <property type="match status" value="1"/>
</dbReference>
<dbReference type="InterPro" id="IPR023772">
    <property type="entry name" value="DNA-bd_HTH_TetR-type_CS"/>
</dbReference>
<accession>A0A7Y9FQT9</accession>
<evidence type="ECO:0000256" key="2">
    <source>
        <dbReference type="ARBA" id="ARBA00023125"/>
    </source>
</evidence>
<sequence>MRVSRDQMATNRVRILTEASRLFRERGFDAVTVSEVMKAAGQTHGGFYSHFASKDDLVAQTIAFALDGEGGTMPDLQGWIDVYLSPLHRDHAGEGCPTASLAGLMRQQTPEARAAMAKGLDAQIDRFARSLPAGDPASRRRDAIGRWSAMVGALVMARAVDDPALADELLTSTRAWIGAEGDPARSDVSGGTSR</sequence>
<organism evidence="6 7">
    <name type="scientific">Sphingomonas melonis</name>
    <dbReference type="NCBI Taxonomy" id="152682"/>
    <lineage>
        <taxon>Bacteria</taxon>
        <taxon>Pseudomonadati</taxon>
        <taxon>Pseudomonadota</taxon>
        <taxon>Alphaproteobacteria</taxon>
        <taxon>Sphingomonadales</taxon>
        <taxon>Sphingomonadaceae</taxon>
        <taxon>Sphingomonas</taxon>
    </lineage>
</organism>
<dbReference type="EMBL" id="JACCBY010000006">
    <property type="protein sequence ID" value="NYD91734.1"/>
    <property type="molecule type" value="Genomic_DNA"/>
</dbReference>
<dbReference type="Proteomes" id="UP000517753">
    <property type="component" value="Unassembled WGS sequence"/>
</dbReference>
<evidence type="ECO:0000256" key="1">
    <source>
        <dbReference type="ARBA" id="ARBA00023015"/>
    </source>
</evidence>
<proteinExistence type="predicted"/>
<keyword evidence="1" id="KW-0805">Transcription regulation</keyword>
<dbReference type="SUPFAM" id="SSF46689">
    <property type="entry name" value="Homeodomain-like"/>
    <property type="match status" value="1"/>
</dbReference>
<dbReference type="InterPro" id="IPR036271">
    <property type="entry name" value="Tet_transcr_reg_TetR-rel_C_sf"/>
</dbReference>
<dbReference type="GO" id="GO:0003677">
    <property type="term" value="F:DNA binding"/>
    <property type="evidence" value="ECO:0007669"/>
    <property type="project" value="UniProtKB-UniRule"/>
</dbReference>
<dbReference type="Gene3D" id="1.10.10.60">
    <property type="entry name" value="Homeodomain-like"/>
    <property type="match status" value="1"/>
</dbReference>
<feature type="domain" description="HTH tetR-type" evidence="5">
    <location>
        <begin position="9"/>
        <end position="69"/>
    </location>
</feature>
<feature type="DNA-binding region" description="H-T-H motif" evidence="4">
    <location>
        <begin position="32"/>
        <end position="51"/>
    </location>
</feature>
<keyword evidence="7" id="KW-1185">Reference proteome</keyword>
<dbReference type="AlphaFoldDB" id="A0A7Y9FQT9"/>
<evidence type="ECO:0000259" key="5">
    <source>
        <dbReference type="PROSITE" id="PS50977"/>
    </source>
</evidence>
<protein>
    <submittedName>
        <fullName evidence="6">TetR/AcrR family transcriptional repressor of nem operon</fullName>
    </submittedName>
</protein>
<dbReference type="RefSeq" id="WP_179510142.1">
    <property type="nucleotide sequence ID" value="NZ_JACCBY010000006.1"/>
</dbReference>